<dbReference type="GO" id="GO:0000987">
    <property type="term" value="F:cis-regulatory region sequence-specific DNA binding"/>
    <property type="evidence" value="ECO:0007669"/>
    <property type="project" value="InterPro"/>
</dbReference>
<dbReference type="Gene3D" id="3.40.1810.10">
    <property type="entry name" value="Transcription factor, MADS-box"/>
    <property type="match status" value="1"/>
</dbReference>
<comment type="caution">
    <text evidence="8">The sequence shown here is derived from an EMBL/GenBank/DDBJ whole genome shotgun (WGS) entry which is preliminary data.</text>
</comment>
<dbReference type="SMART" id="SM00432">
    <property type="entry name" value="MADS"/>
    <property type="match status" value="1"/>
</dbReference>
<keyword evidence="4" id="KW-0804">Transcription</keyword>
<accession>A0A812BZF7</accession>
<dbReference type="InterPro" id="IPR050142">
    <property type="entry name" value="MADS-box/MEF2_TF"/>
</dbReference>
<feature type="region of interest" description="Disordered" evidence="6">
    <location>
        <begin position="302"/>
        <end position="332"/>
    </location>
</feature>
<name>A0A812BZF7_ACAPH</name>
<evidence type="ECO:0000256" key="4">
    <source>
        <dbReference type="ARBA" id="ARBA00023163"/>
    </source>
</evidence>
<keyword evidence="2" id="KW-0805">Transcription regulation</keyword>
<evidence type="ECO:0000256" key="1">
    <source>
        <dbReference type="ARBA" id="ARBA00004123"/>
    </source>
</evidence>
<proteinExistence type="predicted"/>
<feature type="region of interest" description="Disordered" evidence="6">
    <location>
        <begin position="380"/>
        <end position="433"/>
    </location>
</feature>
<protein>
    <submittedName>
        <fullName evidence="8">SRF</fullName>
    </submittedName>
</protein>
<evidence type="ECO:0000313" key="8">
    <source>
        <dbReference type="EMBL" id="CAE1246040.1"/>
    </source>
</evidence>
<dbReference type="PROSITE" id="PS00350">
    <property type="entry name" value="MADS_BOX_1"/>
    <property type="match status" value="1"/>
</dbReference>
<sequence length="539" mass="56471">MQTSSQCETIAVSQYVHSDGINNGGGLLVDQGALKSPSSSTPTPPGGAGSRDAIISLAPTANRMKMPTTIAPTHSNNEMADENSDSESESEYMTDEMMLSGQVHPQQPGSGGHPQQAKRPPDGLKPGKKTKGRVKIKMEFIENKLRRYTTFSKRKTGIMKKAYELSTLTGTQVMLLVASETGHVYTFATRKLQPMITSESGKALIQTCLNSPDSSADGPAHQQRMNPTGFEETELTYSVEDESKADIKPILAQMPGDQVLNRSQAPSIANPTGTSSSSSVYVSSAALTQAQMASLAPSTVSSSTTVTTSSKPSVVVSNPSPNNANPNSATNISMQVPPSLTAILQPGTQFTIPIQQGNQQLTQTATTPQTMYRLPNSQVVSIPSMPTNSSNGSLSSPTTVSGDTVQVVTPSTATSSSSSTTTTNNNNNQNSVSFMSVPTTTGGSGAVTHGIVMYQTPQGVVYATPTTATLSDGSIFNFQQPAISVGNSTEQTAAGAQQIITIPVPLAGSQLLQFTTNSTTDPATISELTQPSLPKKARK</sequence>
<dbReference type="GO" id="GO:0045944">
    <property type="term" value="P:positive regulation of transcription by RNA polymerase II"/>
    <property type="evidence" value="ECO:0007669"/>
    <property type="project" value="InterPro"/>
</dbReference>
<dbReference type="EMBL" id="CAHIKZ030000943">
    <property type="protein sequence ID" value="CAE1246040.1"/>
    <property type="molecule type" value="Genomic_DNA"/>
</dbReference>
<evidence type="ECO:0000259" key="7">
    <source>
        <dbReference type="PROSITE" id="PS50066"/>
    </source>
</evidence>
<feature type="region of interest" description="Disordered" evidence="6">
    <location>
        <begin position="18"/>
        <end position="132"/>
    </location>
</feature>
<dbReference type="Pfam" id="PF00319">
    <property type="entry name" value="SRF-TF"/>
    <property type="match status" value="1"/>
</dbReference>
<dbReference type="PANTHER" id="PTHR48019">
    <property type="entry name" value="SERUM RESPONSE FACTOR HOMOLOG"/>
    <property type="match status" value="1"/>
</dbReference>
<evidence type="ECO:0000256" key="2">
    <source>
        <dbReference type="ARBA" id="ARBA00023015"/>
    </source>
</evidence>
<dbReference type="PROSITE" id="PS50066">
    <property type="entry name" value="MADS_BOX_2"/>
    <property type="match status" value="1"/>
</dbReference>
<dbReference type="OrthoDB" id="2284405at2759"/>
<evidence type="ECO:0000313" key="9">
    <source>
        <dbReference type="Proteomes" id="UP000597762"/>
    </source>
</evidence>
<dbReference type="InterPro" id="IPR002100">
    <property type="entry name" value="TF_MADSbox"/>
</dbReference>
<dbReference type="PRINTS" id="PR00404">
    <property type="entry name" value="MADSDOMAIN"/>
</dbReference>
<dbReference type="InterPro" id="IPR033897">
    <property type="entry name" value="SRF-like_MADS-box"/>
</dbReference>
<dbReference type="GO" id="GO:0005634">
    <property type="term" value="C:nucleus"/>
    <property type="evidence" value="ECO:0007669"/>
    <property type="project" value="UniProtKB-SubCell"/>
</dbReference>
<keyword evidence="9" id="KW-1185">Reference proteome</keyword>
<dbReference type="Proteomes" id="UP000597762">
    <property type="component" value="Unassembled WGS sequence"/>
</dbReference>
<evidence type="ECO:0000256" key="5">
    <source>
        <dbReference type="ARBA" id="ARBA00023242"/>
    </source>
</evidence>
<comment type="subcellular location">
    <subcellularLocation>
        <location evidence="1">Nucleus</location>
    </subcellularLocation>
</comment>
<feature type="compositionally biased region" description="Acidic residues" evidence="6">
    <location>
        <begin position="79"/>
        <end position="94"/>
    </location>
</feature>
<feature type="compositionally biased region" description="Low complexity" evidence="6">
    <location>
        <begin position="404"/>
        <end position="433"/>
    </location>
</feature>
<dbReference type="CDD" id="cd00266">
    <property type="entry name" value="MADS_SRF_like"/>
    <property type="match status" value="1"/>
</dbReference>
<evidence type="ECO:0000256" key="6">
    <source>
        <dbReference type="SAM" id="MobiDB-lite"/>
    </source>
</evidence>
<dbReference type="GO" id="GO:0046983">
    <property type="term" value="F:protein dimerization activity"/>
    <property type="evidence" value="ECO:0007669"/>
    <property type="project" value="InterPro"/>
</dbReference>
<gene>
    <name evidence="8" type="ORF">SPHA_24972</name>
</gene>
<dbReference type="InterPro" id="IPR036879">
    <property type="entry name" value="TF_MADSbox_sf"/>
</dbReference>
<feature type="compositionally biased region" description="Polar residues" evidence="6">
    <location>
        <begin position="380"/>
        <end position="403"/>
    </location>
</feature>
<dbReference type="FunFam" id="3.40.1810.10:FF:000002">
    <property type="entry name" value="Serum response factor b"/>
    <property type="match status" value="1"/>
</dbReference>
<keyword evidence="3" id="KW-0238">DNA-binding</keyword>
<dbReference type="AlphaFoldDB" id="A0A812BZF7"/>
<organism evidence="8 9">
    <name type="scientific">Acanthosepion pharaonis</name>
    <name type="common">Pharaoh cuttlefish</name>
    <name type="synonym">Sepia pharaonis</name>
    <dbReference type="NCBI Taxonomy" id="158019"/>
    <lineage>
        <taxon>Eukaryota</taxon>
        <taxon>Metazoa</taxon>
        <taxon>Spiralia</taxon>
        <taxon>Lophotrochozoa</taxon>
        <taxon>Mollusca</taxon>
        <taxon>Cephalopoda</taxon>
        <taxon>Coleoidea</taxon>
        <taxon>Decapodiformes</taxon>
        <taxon>Sepiida</taxon>
        <taxon>Sepiina</taxon>
        <taxon>Sepiidae</taxon>
        <taxon>Acanthosepion</taxon>
    </lineage>
</organism>
<dbReference type="GO" id="GO:0000981">
    <property type="term" value="F:DNA-binding transcription factor activity, RNA polymerase II-specific"/>
    <property type="evidence" value="ECO:0007669"/>
    <property type="project" value="InterPro"/>
</dbReference>
<dbReference type="SUPFAM" id="SSF55455">
    <property type="entry name" value="SRF-like"/>
    <property type="match status" value="1"/>
</dbReference>
<reference evidence="8" key="1">
    <citation type="submission" date="2021-01" db="EMBL/GenBank/DDBJ databases">
        <authorList>
            <person name="Li R."/>
            <person name="Bekaert M."/>
        </authorList>
    </citation>
    <scope>NUCLEOTIDE SEQUENCE</scope>
    <source>
        <strain evidence="8">Farmed</strain>
    </source>
</reference>
<feature type="compositionally biased region" description="Low complexity" evidence="6">
    <location>
        <begin position="302"/>
        <end position="331"/>
    </location>
</feature>
<feature type="domain" description="MADS-box" evidence="7">
    <location>
        <begin position="131"/>
        <end position="191"/>
    </location>
</feature>
<keyword evidence="5" id="KW-0539">Nucleus</keyword>
<evidence type="ECO:0000256" key="3">
    <source>
        <dbReference type="ARBA" id="ARBA00023125"/>
    </source>
</evidence>